<dbReference type="AlphaFoldDB" id="A0A9P6QLX2"/>
<dbReference type="InterPro" id="IPR000086">
    <property type="entry name" value="NUDIX_hydrolase_dom"/>
</dbReference>
<evidence type="ECO:0000259" key="1">
    <source>
        <dbReference type="PROSITE" id="PS51462"/>
    </source>
</evidence>
<dbReference type="GO" id="GO:0044715">
    <property type="term" value="F:8-oxo-dGDP phosphatase activity"/>
    <property type="evidence" value="ECO:0007669"/>
    <property type="project" value="TreeGrafter"/>
</dbReference>
<dbReference type="InterPro" id="IPR015797">
    <property type="entry name" value="NUDIX_hydrolase-like_dom_sf"/>
</dbReference>
<dbReference type="PANTHER" id="PTHR13622:SF8">
    <property type="entry name" value="THIAMIN PYROPHOSPHOKINASE 1"/>
    <property type="match status" value="1"/>
</dbReference>
<dbReference type="OrthoDB" id="10261522at2759"/>
<dbReference type="PANTHER" id="PTHR13622">
    <property type="entry name" value="THIAMIN PYROPHOSPHOKINASE"/>
    <property type="match status" value="1"/>
</dbReference>
<name>A0A9P6QLX2_9FUNG</name>
<keyword evidence="3" id="KW-1185">Reference proteome</keyword>
<accession>A0A9P6QLX2</accession>
<gene>
    <name evidence="2" type="ORF">BGZ97_008816</name>
</gene>
<dbReference type="Pfam" id="PF15916">
    <property type="entry name" value="DUF4743"/>
    <property type="match status" value="1"/>
</dbReference>
<sequence length="337" mass="38060">MTSITTAQTQRLSLIDVINRCDSFPYPSDTVRLERLSFLTFIVDEIPCGRIHSSVVPHIVAFNQQDRPAFHITDTTIAFMPWLKDYESRSDAIAQMLDIWRKDTKSFPSLSGWRDELYGVYTHNTDPATTKGGAALAIERSACGIFGVHAYGIHMNGYVRTGPRPHEVKMWVARRSATKPTYPGMLDNMVAGGMGFGHSPGYTVLKESMEEATIPLEIARNAVPVGTISYTKLSKDETDSQPETQIVYDLELPADFTPTPCDTEVENFRLWTMDEVLDSIRSGEFKPNCACVCLHFMIRHAVLTPENESDYLEIVQRLNRKLEFPGPKKWPTFKEDL</sequence>
<feature type="domain" description="Nudix hydrolase" evidence="1">
    <location>
        <begin position="150"/>
        <end position="293"/>
    </location>
</feature>
<comment type="caution">
    <text evidence="2">The sequence shown here is derived from an EMBL/GenBank/DDBJ whole genome shotgun (WGS) entry which is preliminary data.</text>
</comment>
<dbReference type="Proteomes" id="UP000823405">
    <property type="component" value="Unassembled WGS sequence"/>
</dbReference>
<evidence type="ECO:0000313" key="3">
    <source>
        <dbReference type="Proteomes" id="UP000823405"/>
    </source>
</evidence>
<dbReference type="PROSITE" id="PS51462">
    <property type="entry name" value="NUDIX"/>
    <property type="match status" value="1"/>
</dbReference>
<dbReference type="EMBL" id="JAAAIN010004091">
    <property type="protein sequence ID" value="KAG0282824.1"/>
    <property type="molecule type" value="Genomic_DNA"/>
</dbReference>
<proteinExistence type="predicted"/>
<dbReference type="FunFam" id="3.90.79.10:FF:000019">
    <property type="entry name" value="Thiamin pyrophosphokinase, putative"/>
    <property type="match status" value="1"/>
</dbReference>
<evidence type="ECO:0000313" key="2">
    <source>
        <dbReference type="EMBL" id="KAG0282824.1"/>
    </source>
</evidence>
<dbReference type="CDD" id="cd03676">
    <property type="entry name" value="NUDIX_Tnr3_like"/>
    <property type="match status" value="1"/>
</dbReference>
<dbReference type="InterPro" id="IPR031804">
    <property type="entry name" value="DUF4743"/>
</dbReference>
<dbReference type="Gene3D" id="3.90.79.10">
    <property type="entry name" value="Nucleoside Triphosphate Pyrophosphohydrolase"/>
    <property type="match status" value="1"/>
</dbReference>
<reference evidence="2" key="1">
    <citation type="journal article" date="2020" name="Fungal Divers.">
        <title>Resolving the Mortierellaceae phylogeny through synthesis of multi-gene phylogenetics and phylogenomics.</title>
        <authorList>
            <person name="Vandepol N."/>
            <person name="Liber J."/>
            <person name="Desiro A."/>
            <person name="Na H."/>
            <person name="Kennedy M."/>
            <person name="Barry K."/>
            <person name="Grigoriev I.V."/>
            <person name="Miller A.N."/>
            <person name="O'Donnell K."/>
            <person name="Stajich J.E."/>
            <person name="Bonito G."/>
        </authorList>
    </citation>
    <scope>NUCLEOTIDE SEQUENCE</scope>
    <source>
        <strain evidence="2">NVP60</strain>
    </source>
</reference>
<protein>
    <recommendedName>
        <fullName evidence="1">Nudix hydrolase domain-containing protein</fullName>
    </recommendedName>
</protein>
<organism evidence="2 3">
    <name type="scientific">Linnemannia gamsii</name>
    <dbReference type="NCBI Taxonomy" id="64522"/>
    <lineage>
        <taxon>Eukaryota</taxon>
        <taxon>Fungi</taxon>
        <taxon>Fungi incertae sedis</taxon>
        <taxon>Mucoromycota</taxon>
        <taxon>Mortierellomycotina</taxon>
        <taxon>Mortierellomycetes</taxon>
        <taxon>Mortierellales</taxon>
        <taxon>Mortierellaceae</taxon>
        <taxon>Linnemannia</taxon>
    </lineage>
</organism>
<dbReference type="SUPFAM" id="SSF55811">
    <property type="entry name" value="Nudix"/>
    <property type="match status" value="1"/>
</dbReference>